<accession>A0A2M8AVZ1</accession>
<organism evidence="2 3">
    <name type="scientific">Candidatus Desantisbacteria bacterium CG_4_9_14_3_um_filter_40_11</name>
    <dbReference type="NCBI Taxonomy" id="1974546"/>
    <lineage>
        <taxon>Bacteria</taxon>
        <taxon>Candidatus Desantisiibacteriota</taxon>
    </lineage>
</organism>
<gene>
    <name evidence="2" type="ORF">CO110_02335</name>
</gene>
<reference evidence="3" key="1">
    <citation type="submission" date="2017-09" db="EMBL/GenBank/DDBJ databases">
        <title>Depth-based differentiation of microbial function through sediment-hosted aquifers and enrichment of novel symbionts in the deep terrestrial subsurface.</title>
        <authorList>
            <person name="Probst A.J."/>
            <person name="Ladd B."/>
            <person name="Jarett J.K."/>
            <person name="Geller-Mcgrath D.E."/>
            <person name="Sieber C.M.K."/>
            <person name="Emerson J.B."/>
            <person name="Anantharaman K."/>
            <person name="Thomas B.C."/>
            <person name="Malmstrom R."/>
            <person name="Stieglmeier M."/>
            <person name="Klingl A."/>
            <person name="Woyke T."/>
            <person name="Ryan C.M."/>
            <person name="Banfield J.F."/>
        </authorList>
    </citation>
    <scope>NUCLEOTIDE SEQUENCE [LARGE SCALE GENOMIC DNA]</scope>
</reference>
<feature type="transmembrane region" description="Helical" evidence="1">
    <location>
        <begin position="6"/>
        <end position="24"/>
    </location>
</feature>
<dbReference type="EMBL" id="PFUI01000062">
    <property type="protein sequence ID" value="PJB30093.1"/>
    <property type="molecule type" value="Genomic_DNA"/>
</dbReference>
<feature type="transmembrane region" description="Helical" evidence="1">
    <location>
        <begin position="45"/>
        <end position="66"/>
    </location>
</feature>
<keyword evidence="1" id="KW-0812">Transmembrane</keyword>
<dbReference type="AlphaFoldDB" id="A0A2M8AVZ1"/>
<comment type="caution">
    <text evidence="2">The sequence shown here is derived from an EMBL/GenBank/DDBJ whole genome shotgun (WGS) entry which is preliminary data.</text>
</comment>
<sequence length="69" mass="7871">MGMLYGLLIGMVIFFACYEAIYVYRRLAKTWDGRERMICIAKVPVLAMLVCMLVCMINCVVDFSVMSGF</sequence>
<proteinExistence type="predicted"/>
<protein>
    <submittedName>
        <fullName evidence="2">Uncharacterized protein</fullName>
    </submittedName>
</protein>
<evidence type="ECO:0000313" key="3">
    <source>
        <dbReference type="Proteomes" id="UP000231366"/>
    </source>
</evidence>
<keyword evidence="1" id="KW-1133">Transmembrane helix</keyword>
<evidence type="ECO:0000313" key="2">
    <source>
        <dbReference type="EMBL" id="PJB30093.1"/>
    </source>
</evidence>
<evidence type="ECO:0000256" key="1">
    <source>
        <dbReference type="SAM" id="Phobius"/>
    </source>
</evidence>
<name>A0A2M8AVZ1_9BACT</name>
<keyword evidence="1" id="KW-0472">Membrane</keyword>
<dbReference type="Proteomes" id="UP000231366">
    <property type="component" value="Unassembled WGS sequence"/>
</dbReference>